<organism evidence="1 2">
    <name type="scientific">Meloidogyne incognita</name>
    <name type="common">Southern root-knot nematode worm</name>
    <name type="synonym">Oxyuris incognita</name>
    <dbReference type="NCBI Taxonomy" id="6306"/>
    <lineage>
        <taxon>Eukaryota</taxon>
        <taxon>Metazoa</taxon>
        <taxon>Ecdysozoa</taxon>
        <taxon>Nematoda</taxon>
        <taxon>Chromadorea</taxon>
        <taxon>Rhabditida</taxon>
        <taxon>Tylenchina</taxon>
        <taxon>Tylenchomorpha</taxon>
        <taxon>Tylenchoidea</taxon>
        <taxon>Meloidogynidae</taxon>
        <taxon>Meloidogyninae</taxon>
        <taxon>Meloidogyne</taxon>
        <taxon>Meloidogyne incognita group</taxon>
    </lineage>
</organism>
<keyword evidence="1" id="KW-1185">Reference proteome</keyword>
<protein>
    <submittedName>
        <fullName evidence="2">Candidate secreted effector</fullName>
    </submittedName>
</protein>
<proteinExistence type="predicted"/>
<dbReference type="Proteomes" id="UP000887563">
    <property type="component" value="Unplaced"/>
</dbReference>
<dbReference type="WBParaSite" id="Minc3s00024g01508">
    <property type="protein sequence ID" value="Minc3s00024g01508"/>
    <property type="gene ID" value="Minc3s00024g01508"/>
</dbReference>
<evidence type="ECO:0000313" key="1">
    <source>
        <dbReference type="Proteomes" id="UP000887563"/>
    </source>
</evidence>
<evidence type="ECO:0000313" key="2">
    <source>
        <dbReference type="WBParaSite" id="Minc3s00024g01508"/>
    </source>
</evidence>
<reference evidence="2" key="1">
    <citation type="submission" date="2022-11" db="UniProtKB">
        <authorList>
            <consortium name="WormBaseParasite"/>
        </authorList>
    </citation>
    <scope>IDENTIFICATION</scope>
</reference>
<dbReference type="AlphaFoldDB" id="A0A914KLH8"/>
<name>A0A914KLH8_MELIC</name>
<sequence length="51" mass="5874">MSMNWFSLSSIECRRHADIENFLCRGSLLTIPTCKLLPPFSLVIELLRCMS</sequence>
<accession>A0A914KLH8</accession>